<evidence type="ECO:0000256" key="1">
    <source>
        <dbReference type="SAM" id="Phobius"/>
    </source>
</evidence>
<dbReference type="AlphaFoldDB" id="A0A2A4X1U2"/>
<dbReference type="Pfam" id="PF13490">
    <property type="entry name" value="zf-HC2"/>
    <property type="match status" value="1"/>
</dbReference>
<evidence type="ECO:0000313" key="3">
    <source>
        <dbReference type="EMBL" id="PCI76662.1"/>
    </source>
</evidence>
<keyword evidence="1" id="KW-0812">Transmembrane</keyword>
<gene>
    <name evidence="3" type="ORF">COB20_10060</name>
</gene>
<evidence type="ECO:0000313" key="4">
    <source>
        <dbReference type="Proteomes" id="UP000218767"/>
    </source>
</evidence>
<feature type="transmembrane region" description="Helical" evidence="1">
    <location>
        <begin position="111"/>
        <end position="133"/>
    </location>
</feature>
<dbReference type="Proteomes" id="UP000218767">
    <property type="component" value="Unassembled WGS sequence"/>
</dbReference>
<name>A0A2A4X1U2_9GAMM</name>
<keyword evidence="1" id="KW-0472">Membrane</keyword>
<reference evidence="4" key="1">
    <citation type="submission" date="2017-08" db="EMBL/GenBank/DDBJ databases">
        <title>A dynamic microbial community with high functional redundancy inhabits the cold, oxic subseafloor aquifer.</title>
        <authorList>
            <person name="Tully B.J."/>
            <person name="Wheat C.G."/>
            <person name="Glazer B.T."/>
            <person name="Huber J.A."/>
        </authorList>
    </citation>
    <scope>NUCLEOTIDE SEQUENCE [LARGE SCALE GENOMIC DNA]</scope>
</reference>
<proteinExistence type="predicted"/>
<protein>
    <recommendedName>
        <fullName evidence="2">Putative zinc-finger domain-containing protein</fullName>
    </recommendedName>
</protein>
<sequence>MTKETVMSSNGESKCYFIQLQIDGYLDGDLSEAQQGVFMSHVQDCSACASEFRYAQTIQDAVIELPQIECDDLVLEPVYELAAGGRLGKDEVHRDSLIAQIGGLLNSVPLYFRYGFSAALVAVVAVVVSFSVVTPIEGPETLVASESVEQYSREDIVQALHELNVAMDYVSQLSQRTEVMIGDRFLVTPLQDSINASFQRVRTREYDPLQNGPI</sequence>
<dbReference type="InterPro" id="IPR027383">
    <property type="entry name" value="Znf_put"/>
</dbReference>
<accession>A0A2A4X1U2</accession>
<dbReference type="EMBL" id="NVUL01000054">
    <property type="protein sequence ID" value="PCI76662.1"/>
    <property type="molecule type" value="Genomic_DNA"/>
</dbReference>
<feature type="domain" description="Putative zinc-finger" evidence="2">
    <location>
        <begin position="18"/>
        <end position="49"/>
    </location>
</feature>
<comment type="caution">
    <text evidence="3">The sequence shown here is derived from an EMBL/GenBank/DDBJ whole genome shotgun (WGS) entry which is preliminary data.</text>
</comment>
<evidence type="ECO:0000259" key="2">
    <source>
        <dbReference type="Pfam" id="PF13490"/>
    </source>
</evidence>
<keyword evidence="1" id="KW-1133">Transmembrane helix</keyword>
<organism evidence="3 4">
    <name type="scientific">SAR86 cluster bacterium</name>
    <dbReference type="NCBI Taxonomy" id="2030880"/>
    <lineage>
        <taxon>Bacteria</taxon>
        <taxon>Pseudomonadati</taxon>
        <taxon>Pseudomonadota</taxon>
        <taxon>Gammaproteobacteria</taxon>
        <taxon>SAR86 cluster</taxon>
    </lineage>
</organism>